<dbReference type="PROSITE" id="PS50109">
    <property type="entry name" value="HIS_KIN"/>
    <property type="match status" value="1"/>
</dbReference>
<keyword evidence="2" id="KW-1003">Cell membrane</keyword>
<dbReference type="GO" id="GO:0000155">
    <property type="term" value="F:phosphorelay sensor kinase activity"/>
    <property type="evidence" value="ECO:0007669"/>
    <property type="project" value="InterPro"/>
</dbReference>
<evidence type="ECO:0000256" key="4">
    <source>
        <dbReference type="ARBA" id="ARBA00022679"/>
    </source>
</evidence>
<evidence type="ECO:0000259" key="13">
    <source>
        <dbReference type="PROSITE" id="PS50109"/>
    </source>
</evidence>
<organism evidence="14 15">
    <name type="scientific">Rathayibacter festucae DSM 15932</name>
    <dbReference type="NCBI Taxonomy" id="1328866"/>
    <lineage>
        <taxon>Bacteria</taxon>
        <taxon>Bacillati</taxon>
        <taxon>Actinomycetota</taxon>
        <taxon>Actinomycetes</taxon>
        <taxon>Micrococcales</taxon>
        <taxon>Microbacteriaceae</taxon>
        <taxon>Rathayibacter</taxon>
    </lineage>
</organism>
<evidence type="ECO:0000256" key="11">
    <source>
        <dbReference type="ARBA" id="ARBA00023136"/>
    </source>
</evidence>
<evidence type="ECO:0000256" key="6">
    <source>
        <dbReference type="ARBA" id="ARBA00022741"/>
    </source>
</evidence>
<keyword evidence="5 12" id="KW-0812">Transmembrane</keyword>
<sequence>MRFATHVLVLQLATVTAAVLVCAGLVTALSVQQLQGEAEETALAIARTVAEDADVRDAVAASSADPAVPSRAELEGGTLETAAEAIEERTGALFVVITDDRGIRLAHPDPERLGEVVSTSAEEALAGRESVSWGTGTLGESARAKVPVYGPDGARVVGEVSIGFARSSVFDDLPTALLGVLAAALAGLVLAAVASVFIRRRLLRLTLGLAPEELTALVQDQAAVLDGVDEGVLALDRDGRVGVCNARAAAILGSEDPSGRALHGRALGDLGLPQPLADAIAAALASTEPSRGTGEEGFVVRSRIVYVDIRRVTRGDRDLGVVVVLRDRTALAALSRRLDAVGAMTNALRVQRHEFANRLHVVAGLLDAGRTGSAREYLDEVLTRGPLKYPVQHADRLQEPYLQALVGAKGIEAAERGVLLTLGEETLVRGTVIEPEDVATVVGNLVDNAVRAAVEGSRDVRFVEVELLDDGDALFVTVADSGDGVADPESLFARGPGAVEEDDDRVHGRGFGLPLCREVAARRGGEVWLADAGGESSGAVLCARLPGAVLPPEELPDESPLEEEDR</sequence>
<keyword evidence="8" id="KW-0067">ATP-binding</keyword>
<name>A0A3T0SW92_9MICO</name>
<reference evidence="14 15" key="1">
    <citation type="submission" date="2018-03" db="EMBL/GenBank/DDBJ databases">
        <title>Bacteriophage NCPPB3778 and a type I-E CRISPR drive the evolution of the US Biological Select Agent, Rathayibacter toxicus.</title>
        <authorList>
            <person name="Davis E.W.II."/>
            <person name="Tabima J.F."/>
            <person name="Weisberg A.J."/>
            <person name="Dantas Lopes L."/>
            <person name="Wiseman M.S."/>
            <person name="Wiseman M.S."/>
            <person name="Pupko T."/>
            <person name="Belcher M.S."/>
            <person name="Sechler A.J."/>
            <person name="Tancos M.A."/>
            <person name="Schroeder B.K."/>
            <person name="Murray T.D."/>
            <person name="Luster D.G."/>
            <person name="Schneider W.L."/>
            <person name="Rogers E."/>
            <person name="Andreote F.D."/>
            <person name="Grunwald N.J."/>
            <person name="Putnam M.L."/>
            <person name="Chang J.H."/>
        </authorList>
    </citation>
    <scope>NUCLEOTIDE SEQUENCE [LARGE SCALE GENOMIC DNA]</scope>
    <source>
        <strain evidence="14 15">DSM 15932</strain>
    </source>
</reference>
<evidence type="ECO:0000256" key="7">
    <source>
        <dbReference type="ARBA" id="ARBA00022777"/>
    </source>
</evidence>
<dbReference type="SUPFAM" id="SSF55890">
    <property type="entry name" value="Sporulation response regulatory protein Spo0B"/>
    <property type="match status" value="1"/>
</dbReference>
<dbReference type="Gene3D" id="1.10.287.130">
    <property type="match status" value="1"/>
</dbReference>
<dbReference type="InterPro" id="IPR039506">
    <property type="entry name" value="SPOB_a"/>
</dbReference>
<dbReference type="PANTHER" id="PTHR43547:SF10">
    <property type="entry name" value="SENSOR HISTIDINE KINASE DCUS"/>
    <property type="match status" value="1"/>
</dbReference>
<evidence type="ECO:0000256" key="1">
    <source>
        <dbReference type="ARBA" id="ARBA00004651"/>
    </source>
</evidence>
<accession>A0A3T0SW92</accession>
<dbReference type="AlphaFoldDB" id="A0A3T0SW92"/>
<keyword evidence="11 12" id="KW-0472">Membrane</keyword>
<keyword evidence="10" id="KW-0902">Two-component regulatory system</keyword>
<evidence type="ECO:0000256" key="8">
    <source>
        <dbReference type="ARBA" id="ARBA00022840"/>
    </source>
</evidence>
<evidence type="ECO:0000256" key="9">
    <source>
        <dbReference type="ARBA" id="ARBA00022989"/>
    </source>
</evidence>
<feature type="domain" description="Histidine kinase" evidence="13">
    <location>
        <begin position="434"/>
        <end position="549"/>
    </location>
</feature>
<evidence type="ECO:0000313" key="15">
    <source>
        <dbReference type="Proteomes" id="UP000285317"/>
    </source>
</evidence>
<dbReference type="Pfam" id="PF02518">
    <property type="entry name" value="HATPase_c"/>
    <property type="match status" value="1"/>
</dbReference>
<dbReference type="SUPFAM" id="SSF103190">
    <property type="entry name" value="Sensory domain-like"/>
    <property type="match status" value="1"/>
</dbReference>
<keyword evidence="6" id="KW-0547">Nucleotide-binding</keyword>
<evidence type="ECO:0000313" key="14">
    <source>
        <dbReference type="EMBL" id="AZZ50656.1"/>
    </source>
</evidence>
<dbReference type="InterPro" id="IPR035965">
    <property type="entry name" value="PAS-like_dom_sf"/>
</dbReference>
<dbReference type="Gene3D" id="3.30.450.20">
    <property type="entry name" value="PAS domain"/>
    <property type="match status" value="2"/>
</dbReference>
<keyword evidence="4" id="KW-0808">Transferase</keyword>
<dbReference type="Gene3D" id="3.30.565.10">
    <property type="entry name" value="Histidine kinase-like ATPase, C-terminal domain"/>
    <property type="match status" value="1"/>
</dbReference>
<keyword evidence="3" id="KW-0597">Phosphoprotein</keyword>
<proteinExistence type="predicted"/>
<dbReference type="PANTHER" id="PTHR43547">
    <property type="entry name" value="TWO-COMPONENT HISTIDINE KINASE"/>
    <property type="match status" value="1"/>
</dbReference>
<dbReference type="Pfam" id="PF14689">
    <property type="entry name" value="SPOB_a"/>
    <property type="match status" value="1"/>
</dbReference>
<evidence type="ECO:0000256" key="5">
    <source>
        <dbReference type="ARBA" id="ARBA00022692"/>
    </source>
</evidence>
<dbReference type="Pfam" id="PF08448">
    <property type="entry name" value="PAS_4"/>
    <property type="match status" value="1"/>
</dbReference>
<dbReference type="EMBL" id="CP028137">
    <property type="protein sequence ID" value="AZZ50656.1"/>
    <property type="molecule type" value="Genomic_DNA"/>
</dbReference>
<keyword evidence="7 14" id="KW-0418">Kinase</keyword>
<dbReference type="RefSeq" id="WP_127885863.1">
    <property type="nucleotide sequence ID" value="NZ_CP028137.1"/>
</dbReference>
<dbReference type="Proteomes" id="UP000285317">
    <property type="component" value="Chromosome"/>
</dbReference>
<dbReference type="InterPro" id="IPR013656">
    <property type="entry name" value="PAS_4"/>
</dbReference>
<evidence type="ECO:0000256" key="2">
    <source>
        <dbReference type="ARBA" id="ARBA00022475"/>
    </source>
</evidence>
<comment type="subcellular location">
    <subcellularLocation>
        <location evidence="1">Cell membrane</location>
        <topology evidence="1">Multi-pass membrane protein</topology>
    </subcellularLocation>
</comment>
<dbReference type="GO" id="GO:0005886">
    <property type="term" value="C:plasma membrane"/>
    <property type="evidence" value="ECO:0007669"/>
    <property type="project" value="UniProtKB-SubCell"/>
</dbReference>
<keyword evidence="9 12" id="KW-1133">Transmembrane helix</keyword>
<dbReference type="Pfam" id="PF17203">
    <property type="entry name" value="sCache_3_2"/>
    <property type="match status" value="1"/>
</dbReference>
<dbReference type="InterPro" id="IPR036890">
    <property type="entry name" value="HATPase_C_sf"/>
</dbReference>
<dbReference type="GO" id="GO:0005524">
    <property type="term" value="F:ATP binding"/>
    <property type="evidence" value="ECO:0007669"/>
    <property type="project" value="UniProtKB-KW"/>
</dbReference>
<dbReference type="InterPro" id="IPR033463">
    <property type="entry name" value="sCache_3"/>
</dbReference>
<evidence type="ECO:0000256" key="10">
    <source>
        <dbReference type="ARBA" id="ARBA00023012"/>
    </source>
</evidence>
<dbReference type="InterPro" id="IPR005467">
    <property type="entry name" value="His_kinase_dom"/>
</dbReference>
<gene>
    <name evidence="14" type="ORF">C1I64_00350</name>
</gene>
<evidence type="ECO:0000256" key="12">
    <source>
        <dbReference type="SAM" id="Phobius"/>
    </source>
</evidence>
<dbReference type="SUPFAM" id="SSF55874">
    <property type="entry name" value="ATPase domain of HSP90 chaperone/DNA topoisomerase II/histidine kinase"/>
    <property type="match status" value="1"/>
</dbReference>
<dbReference type="InterPro" id="IPR003594">
    <property type="entry name" value="HATPase_dom"/>
</dbReference>
<dbReference type="SMART" id="SM00387">
    <property type="entry name" value="HATPase_c"/>
    <property type="match status" value="1"/>
</dbReference>
<dbReference type="InterPro" id="IPR029151">
    <property type="entry name" value="Sensor-like_sf"/>
</dbReference>
<protein>
    <submittedName>
        <fullName evidence="14">Histidine kinase</fullName>
    </submittedName>
</protein>
<dbReference type="KEGG" id="rfs:C1I64_00350"/>
<feature type="transmembrane region" description="Helical" evidence="12">
    <location>
        <begin position="176"/>
        <end position="198"/>
    </location>
</feature>
<dbReference type="InterPro" id="IPR016120">
    <property type="entry name" value="Sig_transdc_His_kin_SpoOB"/>
</dbReference>
<dbReference type="SUPFAM" id="SSF55785">
    <property type="entry name" value="PYP-like sensor domain (PAS domain)"/>
    <property type="match status" value="1"/>
</dbReference>
<evidence type="ECO:0000256" key="3">
    <source>
        <dbReference type="ARBA" id="ARBA00022553"/>
    </source>
</evidence>